<protein>
    <submittedName>
        <fullName evidence="2">Uncharacterized protein</fullName>
    </submittedName>
</protein>
<reference evidence="2 3" key="1">
    <citation type="journal article" date="2010" name="J. Bacteriol.">
        <title>Genome sequence of a cellulose-producing bacterium, Gluconacetobacter hansenii ATCC 23769.</title>
        <authorList>
            <person name="Iyer P.R."/>
            <person name="Geib S.M."/>
            <person name="Catchmark J."/>
            <person name="Kao T.H."/>
            <person name="Tien M."/>
        </authorList>
    </citation>
    <scope>NUCLEOTIDE SEQUENCE [LARGE SCALE GENOMIC DNA]</scope>
    <source>
        <strain evidence="2 3">ATCC 23769</strain>
    </source>
</reference>
<name>D5QDB7_NOVHA</name>
<dbReference type="AlphaFoldDB" id="D5QDB7"/>
<comment type="caution">
    <text evidence="2">The sequence shown here is derived from an EMBL/GenBank/DDBJ whole genome shotgun (WGS) entry which is preliminary data.</text>
</comment>
<dbReference type="HOGENOM" id="CLU_3382373_0_0_5"/>
<sequence length="33" mass="3541">MRVPRPAARMTAVAGRDGEDEGEEGMVLMTFCG</sequence>
<feature type="region of interest" description="Disordered" evidence="1">
    <location>
        <begin position="1"/>
        <end position="21"/>
    </location>
</feature>
<proteinExistence type="predicted"/>
<organism evidence="2 3">
    <name type="scientific">Novacetimonas hansenii ATCC 23769</name>
    <dbReference type="NCBI Taxonomy" id="714995"/>
    <lineage>
        <taxon>Bacteria</taxon>
        <taxon>Pseudomonadati</taxon>
        <taxon>Pseudomonadota</taxon>
        <taxon>Alphaproteobacteria</taxon>
        <taxon>Acetobacterales</taxon>
        <taxon>Acetobacteraceae</taxon>
        <taxon>Novacetimonas</taxon>
    </lineage>
</organism>
<dbReference type="EMBL" id="ADTV01000016">
    <property type="protein sequence ID" value="EFG85072.1"/>
    <property type="molecule type" value="Genomic_DNA"/>
</dbReference>
<evidence type="ECO:0000256" key="1">
    <source>
        <dbReference type="SAM" id="MobiDB-lite"/>
    </source>
</evidence>
<gene>
    <name evidence="2" type="ORF">GXY_05616</name>
</gene>
<evidence type="ECO:0000313" key="2">
    <source>
        <dbReference type="EMBL" id="EFG85072.1"/>
    </source>
</evidence>
<dbReference type="Proteomes" id="UP000006468">
    <property type="component" value="Chromosome"/>
</dbReference>
<accession>D5QDB7</accession>
<evidence type="ECO:0000313" key="3">
    <source>
        <dbReference type="Proteomes" id="UP000006468"/>
    </source>
</evidence>